<organism evidence="1 2">
    <name type="scientific">Lactococcus petauri</name>
    <dbReference type="NCBI Taxonomy" id="1940789"/>
    <lineage>
        <taxon>Bacteria</taxon>
        <taxon>Bacillati</taxon>
        <taxon>Bacillota</taxon>
        <taxon>Bacilli</taxon>
        <taxon>Lactobacillales</taxon>
        <taxon>Streptococcaceae</taxon>
        <taxon>Lactococcus</taxon>
    </lineage>
</organism>
<evidence type="ECO:0000313" key="1">
    <source>
        <dbReference type="EMBL" id="OUK03847.1"/>
    </source>
</evidence>
<reference evidence="1 2" key="1">
    <citation type="submission" date="2017-02" db="EMBL/GenBank/DDBJ databases">
        <authorList>
            <person name="Peterson S.W."/>
        </authorList>
    </citation>
    <scope>NUCLEOTIDE SEQUENCE [LARGE SCALE GENOMIC DNA]</scope>
    <source>
        <strain evidence="1">159469</strain>
    </source>
</reference>
<protein>
    <submittedName>
        <fullName evidence="1">Uncharacterized protein</fullName>
    </submittedName>
</protein>
<comment type="caution">
    <text evidence="1">The sequence shown here is derived from an EMBL/GenBank/DDBJ whole genome shotgun (WGS) entry which is preliminary data.</text>
</comment>
<evidence type="ECO:0000313" key="2">
    <source>
        <dbReference type="Proteomes" id="UP000194606"/>
    </source>
</evidence>
<sequence>MSSIIIANEKTAKYIATLEVDKGNFLVKWALDNNMGIRRRGKEIKFFLNTEKQYQQLLGKITNLNIRNDIIINQNNEGELMNKQTENHKNFSVTGITDSGEVKELDVKVLSIEDGTEKKDEFEEEFILINKLPEAGVSIKAKLKSDGPSDVEKMMTMLGETTFAVSLMTKPQKSTRSDVEYFKQFMQSLTEAVIKYHE</sequence>
<proteinExistence type="predicted"/>
<gene>
    <name evidence="1" type="ORF">BZZ03_09350</name>
</gene>
<dbReference type="AlphaFoldDB" id="A0A252CB88"/>
<dbReference type="EMBL" id="MUIZ01000006">
    <property type="protein sequence ID" value="OUK03847.1"/>
    <property type="molecule type" value="Genomic_DNA"/>
</dbReference>
<dbReference type="Proteomes" id="UP000194606">
    <property type="component" value="Unassembled WGS sequence"/>
</dbReference>
<dbReference type="RefSeq" id="WP_086583103.1">
    <property type="nucleotide sequence ID" value="NZ_MUIZ01000006.1"/>
</dbReference>
<name>A0A252CB88_9LACT</name>
<accession>A0A252CB88</accession>